<dbReference type="EMBL" id="CP016896">
    <property type="protein sequence ID" value="APV36618.1"/>
    <property type="molecule type" value="Genomic_DNA"/>
</dbReference>
<gene>
    <name evidence="3" type="ORF">BEN76_11560</name>
</gene>
<evidence type="ECO:0000313" key="4">
    <source>
        <dbReference type="Proteomes" id="UP000185674"/>
    </source>
</evidence>
<dbReference type="STRING" id="487316.BEN76_11560"/>
<evidence type="ECO:0000256" key="1">
    <source>
        <dbReference type="SAM" id="SignalP"/>
    </source>
</evidence>
<dbReference type="eggNOG" id="COG1075">
    <property type="taxonomic scope" value="Bacteria"/>
</dbReference>
<accession>A0A1P8EK90</accession>
<dbReference type="InterPro" id="IPR000073">
    <property type="entry name" value="AB_hydrolase_1"/>
</dbReference>
<dbReference type="Gene3D" id="3.40.50.1820">
    <property type="entry name" value="alpha/beta hydrolase"/>
    <property type="match status" value="1"/>
</dbReference>
<dbReference type="KEGG" id="asol:BEN76_11560"/>
<protein>
    <submittedName>
        <fullName evidence="3">Lipase</fullName>
    </submittedName>
</protein>
<feature type="signal peptide" evidence="1">
    <location>
        <begin position="1"/>
        <end position="20"/>
    </location>
</feature>
<proteinExistence type="predicted"/>
<organism evidence="3 4">
    <name type="scientific">Acinetobacter soli</name>
    <dbReference type="NCBI Taxonomy" id="487316"/>
    <lineage>
        <taxon>Bacteria</taxon>
        <taxon>Pseudomonadati</taxon>
        <taxon>Pseudomonadota</taxon>
        <taxon>Gammaproteobacteria</taxon>
        <taxon>Moraxellales</taxon>
        <taxon>Moraxellaceae</taxon>
        <taxon>Acinetobacter</taxon>
    </lineage>
</organism>
<feature type="domain" description="AB hydrolase-1" evidence="2">
    <location>
        <begin position="42"/>
        <end position="249"/>
    </location>
</feature>
<feature type="chain" id="PRO_5012342791" evidence="1">
    <location>
        <begin position="21"/>
        <end position="323"/>
    </location>
</feature>
<dbReference type="RefSeq" id="WP_076033109.1">
    <property type="nucleotide sequence ID" value="NZ_BKJU01000020.1"/>
</dbReference>
<evidence type="ECO:0000313" key="3">
    <source>
        <dbReference type="EMBL" id="APV36618.1"/>
    </source>
</evidence>
<dbReference type="SUPFAM" id="SSF53474">
    <property type="entry name" value="alpha/beta-Hydrolases"/>
    <property type="match status" value="1"/>
</dbReference>
<dbReference type="AlphaFoldDB" id="A0A1P8EK90"/>
<name>A0A1P8EK90_9GAMM</name>
<evidence type="ECO:0000259" key="2">
    <source>
        <dbReference type="Pfam" id="PF00561"/>
    </source>
</evidence>
<dbReference type="Proteomes" id="UP000185674">
    <property type="component" value="Chromosome"/>
</dbReference>
<dbReference type="InterPro" id="IPR029058">
    <property type="entry name" value="AB_hydrolase_fold"/>
</dbReference>
<reference evidence="3 4" key="1">
    <citation type="submission" date="2016-08" db="EMBL/GenBank/DDBJ databases">
        <title>Complete genome sequence of Acinetobacter baylyi strain GFJ2.</title>
        <authorList>
            <person name="Tabata M."/>
            <person name="Kuboki S."/>
            <person name="Gibu N."/>
            <person name="Kinouchi Y."/>
            <person name="Vangnai A."/>
            <person name="Kasai D."/>
            <person name="Fukuda M."/>
        </authorList>
    </citation>
    <scope>NUCLEOTIDE SEQUENCE [LARGE SCALE GENOMIC DNA]</scope>
    <source>
        <strain evidence="3 4">GFJ2</strain>
    </source>
</reference>
<dbReference type="Pfam" id="PF00561">
    <property type="entry name" value="Abhydrolase_1"/>
    <property type="match status" value="1"/>
</dbReference>
<keyword evidence="1" id="KW-0732">Signal</keyword>
<sequence length="323" mass="34115">MKVKLLLSGILMVLAQPVLASSAPIQNAKTSFVISSYAQTKYPIVLAHGLFGFNKLGTEAFGLDYWYQIPQDLAKNGANVWATRQSAANTSEVRGEQLLAEVQDILAITGAQKVNLIGHSHGSQSVRYVAGVLPDRVASVSTVGGPAKGAPLADLIYKSLAGTVLEAPIATLVNAATNLITIGQLDDPRQYPMDSLGAAYSLSTEGANKFNATFSAGVPTTACGQGAAKVNGIQYYSWSGASVLTNPVDPTDYLLGLTSVFSGQNNDGLVPACSSHIGTVIRDNYVLNHLDEVNQVLGLRSVFAQDPVSIFRQHANRLKLQGL</sequence>